<organism evidence="3">
    <name type="scientific">Kitasatospora sp. CMC57</name>
    <dbReference type="NCBI Taxonomy" id="3231513"/>
    <lineage>
        <taxon>Bacteria</taxon>
        <taxon>Bacillati</taxon>
        <taxon>Actinomycetota</taxon>
        <taxon>Actinomycetes</taxon>
        <taxon>Kitasatosporales</taxon>
        <taxon>Streptomycetaceae</taxon>
        <taxon>Kitasatospora</taxon>
    </lineage>
</organism>
<dbReference type="SUPFAM" id="SSF53756">
    <property type="entry name" value="UDP-Glycosyltransferase/glycogen phosphorylase"/>
    <property type="match status" value="1"/>
</dbReference>
<dbReference type="AlphaFoldDB" id="A0AB33JM29"/>
<gene>
    <name evidence="3" type="ORF">KCMC57_02560</name>
</gene>
<evidence type="ECO:0000256" key="1">
    <source>
        <dbReference type="ARBA" id="ARBA00022679"/>
    </source>
</evidence>
<name>A0AB33JM29_9ACTN</name>
<dbReference type="PANTHER" id="PTHR48050">
    <property type="entry name" value="STEROL 3-BETA-GLUCOSYLTRANSFERASE"/>
    <property type="match status" value="1"/>
</dbReference>
<dbReference type="Pfam" id="PF06722">
    <property type="entry name" value="EryCIII-like_C"/>
    <property type="match status" value="1"/>
</dbReference>
<dbReference type="PANTHER" id="PTHR48050:SF13">
    <property type="entry name" value="STEROL 3-BETA-GLUCOSYLTRANSFERASE UGT80A2"/>
    <property type="match status" value="1"/>
</dbReference>
<dbReference type="EMBL" id="AP035881">
    <property type="protein sequence ID" value="BFP43888.1"/>
    <property type="molecule type" value="Genomic_DNA"/>
</dbReference>
<evidence type="ECO:0000259" key="2">
    <source>
        <dbReference type="Pfam" id="PF06722"/>
    </source>
</evidence>
<proteinExistence type="predicted"/>
<dbReference type="InterPro" id="IPR050426">
    <property type="entry name" value="Glycosyltransferase_28"/>
</dbReference>
<feature type="domain" description="Erythromycin biosynthesis protein CIII-like C-terminal" evidence="2">
    <location>
        <begin position="282"/>
        <end position="404"/>
    </location>
</feature>
<dbReference type="InterPro" id="IPR002213">
    <property type="entry name" value="UDP_glucos_trans"/>
</dbReference>
<sequence length="429" mass="45656">MRSAPNAGAPEQVETSLMARHTPLTSGFMLVVPPLTGHVLPTIGLGRELLARGHRVVWTGSEPALRQLLDPGSEILGTGSRLFRPQGGSGPAAVHSLWDGFVVPYARFTAKALDAAVRSRRPDVLVVDQHTPAGALTAYRHGLRWASLAPGLMELGRPFPELEPWIEQRLRGLWQRAGLPAEQYLDPRFSPDLVLALTGESLAGESQAGGTGGALALVGPVLTDRPAQPKFPWHRLDLTRRQLLVSLGTLAEELTADFLRRTAAALHLLGPGVQAVVLAPRELWPEFPDGTVTVERAPILDLLAGGRVAAVLGHGGLNTTGEALSYGVPPVLAPIRHDQPLVAQRVAAAGAGLRIPFERASPAEIAEALRRALDEPALRAGAERLGAELRAKGGARTAVDRLEQLALMARQNGNRLVQTIVPESVQPLG</sequence>
<dbReference type="GO" id="GO:0017000">
    <property type="term" value="P:antibiotic biosynthetic process"/>
    <property type="evidence" value="ECO:0007669"/>
    <property type="project" value="UniProtKB-ARBA"/>
</dbReference>
<protein>
    <submittedName>
        <fullName evidence="3">Glycosyltransferase</fullName>
    </submittedName>
</protein>
<dbReference type="GO" id="GO:0008194">
    <property type="term" value="F:UDP-glycosyltransferase activity"/>
    <property type="evidence" value="ECO:0007669"/>
    <property type="project" value="InterPro"/>
</dbReference>
<evidence type="ECO:0000313" key="3">
    <source>
        <dbReference type="EMBL" id="BFP43888.1"/>
    </source>
</evidence>
<dbReference type="CDD" id="cd03784">
    <property type="entry name" value="GT1_Gtf-like"/>
    <property type="match status" value="1"/>
</dbReference>
<dbReference type="Gene3D" id="3.40.50.2000">
    <property type="entry name" value="Glycogen Phosphorylase B"/>
    <property type="match status" value="2"/>
</dbReference>
<reference evidence="3" key="1">
    <citation type="submission" date="2024-07" db="EMBL/GenBank/DDBJ databases">
        <title>Complete genome sequences of cellulolytic bacteria, Kitasatospora sp. CMC57 and Streptomyces sp. CMC78, isolated from Japanese agricultural soil.</title>
        <authorList>
            <person name="Hashimoto T."/>
            <person name="Ito M."/>
            <person name="Iwamoto M."/>
            <person name="Fukahori D."/>
            <person name="Shoda T."/>
            <person name="Sakoda M."/>
            <person name="Morohoshi T."/>
            <person name="Mitsuboshi M."/>
            <person name="Nishizawa T."/>
        </authorList>
    </citation>
    <scope>NUCLEOTIDE SEQUENCE</scope>
    <source>
        <strain evidence="3">CMC57</strain>
    </source>
</reference>
<dbReference type="GO" id="GO:0016758">
    <property type="term" value="F:hexosyltransferase activity"/>
    <property type="evidence" value="ECO:0007669"/>
    <property type="project" value="UniProtKB-ARBA"/>
</dbReference>
<keyword evidence="1" id="KW-0808">Transferase</keyword>
<accession>A0AB33JM29</accession>
<dbReference type="InterPro" id="IPR010610">
    <property type="entry name" value="EryCIII-like_C"/>
</dbReference>